<gene>
    <name evidence="2" type="ORF">PDMSB3_1100</name>
</gene>
<dbReference type="AlphaFoldDB" id="A0A5Q4Z1S5"/>
<accession>A0A5Q4Z1S5</accession>
<evidence type="ECO:0000256" key="1">
    <source>
        <dbReference type="SAM" id="SignalP"/>
    </source>
</evidence>
<keyword evidence="3" id="KW-1185">Reference proteome</keyword>
<keyword evidence="1" id="KW-0732">Signal</keyword>
<organism evidence="2 3">
    <name type="scientific">Paraburkholderia dioscoreae</name>
    <dbReference type="NCBI Taxonomy" id="2604047"/>
    <lineage>
        <taxon>Bacteria</taxon>
        <taxon>Pseudomonadati</taxon>
        <taxon>Pseudomonadota</taxon>
        <taxon>Betaproteobacteria</taxon>
        <taxon>Burkholderiales</taxon>
        <taxon>Burkholderiaceae</taxon>
        <taxon>Paraburkholderia</taxon>
    </lineage>
</organism>
<evidence type="ECO:0000313" key="3">
    <source>
        <dbReference type="Proteomes" id="UP000325811"/>
    </source>
</evidence>
<feature type="chain" id="PRO_5025058050" evidence="1">
    <location>
        <begin position="24"/>
        <end position="95"/>
    </location>
</feature>
<proteinExistence type="predicted"/>
<protein>
    <submittedName>
        <fullName evidence="2">Uncharacterized protein</fullName>
    </submittedName>
</protein>
<feature type="signal peptide" evidence="1">
    <location>
        <begin position="1"/>
        <end position="23"/>
    </location>
</feature>
<reference evidence="2 3" key="1">
    <citation type="submission" date="2019-08" db="EMBL/GenBank/DDBJ databases">
        <authorList>
            <person name="Herpell B J."/>
        </authorList>
    </citation>
    <scope>NUCLEOTIDE SEQUENCE [LARGE SCALE GENOMIC DNA]</scope>
    <source>
        <strain evidence="3">Msb3</strain>
    </source>
</reference>
<dbReference type="EMBL" id="LR699553">
    <property type="protein sequence ID" value="VVD27562.1"/>
    <property type="molecule type" value="Genomic_DNA"/>
</dbReference>
<dbReference type="KEGG" id="pdio:PDMSB3_1100"/>
<evidence type="ECO:0000313" key="2">
    <source>
        <dbReference type="EMBL" id="VVD27562.1"/>
    </source>
</evidence>
<sequence length="95" mass="9539">MGSRLLRVSLALILAGAASAALAEGGGGIGRAGTYPPQFGPNTPSHKDLLELRKEKREQASRAVVADATSDVGGTADIVSQAGVATAAPSIHSHH</sequence>
<dbReference type="Proteomes" id="UP000325811">
    <property type="component" value="Chromosome I"/>
</dbReference>
<name>A0A5Q4Z1S5_9BURK</name>
<dbReference type="RefSeq" id="WP_165185275.1">
    <property type="nucleotide sequence ID" value="NZ_LR699553.1"/>
</dbReference>